<name>A0A3L6MQH8_FUSOX</name>
<sequence>MLSSFSISSTSSSWVTILGVTFILCIFYIILHAIYNIRLHPLRRYPGPWWLAATRIPYTFYVLRGTAAQKTKELHDRYGHVVRINPDTLSFASSRAWPDIYGPGQPGGRGNIPKDSRYYTESHLSQYQSEAKEVDLNHWLHLLTTDIAGDAVLGEKFGGLENGQCRPIIAAIPRLARAFASAVELRQYPGIYYMMNIFWTWFNRAPKTPEAPMTVPEQTENHIKENKSISRVLDGPEDQRLSPVEKEAITMAFIIAGSETTATLLAGSIYLLLKHPMYLDKLTSTLRTQFHTSSDMTLSALQEHQYLNAILKESIRLYPPAPGNLFRRTKKEGHVVMGQAIPSGTTLTMNIWAANRSAPNFHLPDNMVPERWMQPRPAEYQDDDMSAVKPFSVGPQDCPGRNFAWAEARLVLAYTLWNLDLELVSESKDWMTWQKVFMFWRKPPLKVRCTPAQTRVE</sequence>
<keyword evidence="7" id="KW-1133">Transmembrane helix</keyword>
<evidence type="ECO:0000256" key="6">
    <source>
        <dbReference type="PIRSR" id="PIRSR602401-1"/>
    </source>
</evidence>
<evidence type="ECO:0000256" key="4">
    <source>
        <dbReference type="ARBA" id="ARBA00022723"/>
    </source>
</evidence>
<dbReference type="GO" id="GO:0005506">
    <property type="term" value="F:iron ion binding"/>
    <property type="evidence" value="ECO:0007669"/>
    <property type="project" value="InterPro"/>
</dbReference>
<evidence type="ECO:0008006" key="10">
    <source>
        <dbReference type="Google" id="ProtNLM"/>
    </source>
</evidence>
<dbReference type="EMBL" id="MRCU01000020">
    <property type="protein sequence ID" value="RKK06604.1"/>
    <property type="molecule type" value="Genomic_DNA"/>
</dbReference>
<dbReference type="InterPro" id="IPR001128">
    <property type="entry name" value="Cyt_P450"/>
</dbReference>
<dbReference type="Proteomes" id="UP000270866">
    <property type="component" value="Unassembled WGS sequence"/>
</dbReference>
<evidence type="ECO:0000256" key="5">
    <source>
        <dbReference type="ARBA" id="ARBA00023004"/>
    </source>
</evidence>
<dbReference type="PANTHER" id="PTHR24305:SF210">
    <property type="entry name" value="CYTOCHROME P450 MONOOXYGENASE ASQL-RELATED"/>
    <property type="match status" value="1"/>
</dbReference>
<proteinExistence type="inferred from homology"/>
<reference evidence="8 9" key="1">
    <citation type="journal article" date="2018" name="Sci. Rep.">
        <title>Characterisation of pathogen-specific regions and novel effector candidates in Fusarium oxysporum f. sp. cepae.</title>
        <authorList>
            <person name="Armitage A.D."/>
            <person name="Taylor A."/>
            <person name="Sobczyk M.K."/>
            <person name="Baxter L."/>
            <person name="Greenfield B.P."/>
            <person name="Bates H.J."/>
            <person name="Wilson F."/>
            <person name="Jackson A.C."/>
            <person name="Ott S."/>
            <person name="Harrison R.J."/>
            <person name="Clarkson J.P."/>
        </authorList>
    </citation>
    <scope>NUCLEOTIDE SEQUENCE [LARGE SCALE GENOMIC DNA]</scope>
    <source>
        <strain evidence="8 9">FoC_Fus2</strain>
    </source>
</reference>
<dbReference type="InterPro" id="IPR050121">
    <property type="entry name" value="Cytochrome_P450_monoxygenase"/>
</dbReference>
<protein>
    <recommendedName>
        <fullName evidence="10">Isotrichodermin C-15 hydroxylase</fullName>
    </recommendedName>
</protein>
<dbReference type="CDD" id="cd11058">
    <property type="entry name" value="CYP60B-like"/>
    <property type="match status" value="1"/>
</dbReference>
<dbReference type="PRINTS" id="PR00385">
    <property type="entry name" value="P450"/>
</dbReference>
<keyword evidence="7" id="KW-0472">Membrane</keyword>
<organism evidence="8 9">
    <name type="scientific">Fusarium oxysporum f. sp. cepae</name>
    <dbReference type="NCBI Taxonomy" id="396571"/>
    <lineage>
        <taxon>Eukaryota</taxon>
        <taxon>Fungi</taxon>
        <taxon>Dikarya</taxon>
        <taxon>Ascomycota</taxon>
        <taxon>Pezizomycotina</taxon>
        <taxon>Sordariomycetes</taxon>
        <taxon>Hypocreomycetidae</taxon>
        <taxon>Hypocreales</taxon>
        <taxon>Nectriaceae</taxon>
        <taxon>Fusarium</taxon>
        <taxon>Fusarium oxysporum species complex</taxon>
    </lineage>
</organism>
<feature type="transmembrane region" description="Helical" evidence="7">
    <location>
        <begin position="12"/>
        <end position="35"/>
    </location>
</feature>
<evidence type="ECO:0000256" key="1">
    <source>
        <dbReference type="ARBA" id="ARBA00001971"/>
    </source>
</evidence>
<evidence type="ECO:0000256" key="7">
    <source>
        <dbReference type="SAM" id="Phobius"/>
    </source>
</evidence>
<dbReference type="GO" id="GO:0020037">
    <property type="term" value="F:heme binding"/>
    <property type="evidence" value="ECO:0007669"/>
    <property type="project" value="InterPro"/>
</dbReference>
<dbReference type="PANTHER" id="PTHR24305">
    <property type="entry name" value="CYTOCHROME P450"/>
    <property type="match status" value="1"/>
</dbReference>
<evidence type="ECO:0000313" key="8">
    <source>
        <dbReference type="EMBL" id="RKK06604.1"/>
    </source>
</evidence>
<feature type="binding site" description="axial binding residue" evidence="6">
    <location>
        <position position="398"/>
    </location>
    <ligand>
        <name>heme</name>
        <dbReference type="ChEBI" id="CHEBI:30413"/>
    </ligand>
    <ligandPart>
        <name>Fe</name>
        <dbReference type="ChEBI" id="CHEBI:18248"/>
    </ligandPart>
</feature>
<dbReference type="InterPro" id="IPR002401">
    <property type="entry name" value="Cyt_P450_E_grp-I"/>
</dbReference>
<dbReference type="PRINTS" id="PR00463">
    <property type="entry name" value="EP450I"/>
</dbReference>
<comment type="similarity">
    <text evidence="2">Belongs to the cytochrome P450 family.</text>
</comment>
<keyword evidence="3 6" id="KW-0349">Heme</keyword>
<keyword evidence="4 6" id="KW-0479">Metal-binding</keyword>
<keyword evidence="7" id="KW-0812">Transmembrane</keyword>
<evidence type="ECO:0000256" key="3">
    <source>
        <dbReference type="ARBA" id="ARBA00022617"/>
    </source>
</evidence>
<evidence type="ECO:0000256" key="2">
    <source>
        <dbReference type="ARBA" id="ARBA00010617"/>
    </source>
</evidence>
<dbReference type="GO" id="GO:0016705">
    <property type="term" value="F:oxidoreductase activity, acting on paired donors, with incorporation or reduction of molecular oxygen"/>
    <property type="evidence" value="ECO:0007669"/>
    <property type="project" value="InterPro"/>
</dbReference>
<evidence type="ECO:0000313" key="9">
    <source>
        <dbReference type="Proteomes" id="UP000270866"/>
    </source>
</evidence>
<dbReference type="Pfam" id="PF00067">
    <property type="entry name" value="p450"/>
    <property type="match status" value="1"/>
</dbReference>
<comment type="caution">
    <text evidence="8">The sequence shown here is derived from an EMBL/GenBank/DDBJ whole genome shotgun (WGS) entry which is preliminary data.</text>
</comment>
<dbReference type="InterPro" id="IPR036396">
    <property type="entry name" value="Cyt_P450_sf"/>
</dbReference>
<dbReference type="GO" id="GO:0004497">
    <property type="term" value="F:monooxygenase activity"/>
    <property type="evidence" value="ECO:0007669"/>
    <property type="project" value="InterPro"/>
</dbReference>
<accession>A0A3L6MQH8</accession>
<comment type="cofactor">
    <cofactor evidence="1 6">
        <name>heme</name>
        <dbReference type="ChEBI" id="CHEBI:30413"/>
    </cofactor>
</comment>
<dbReference type="AlphaFoldDB" id="A0A3L6MQH8"/>
<dbReference type="SUPFAM" id="SSF48264">
    <property type="entry name" value="Cytochrome P450"/>
    <property type="match status" value="1"/>
</dbReference>
<gene>
    <name evidence="8" type="ORF">BFJ65_g18502</name>
</gene>
<dbReference type="Gene3D" id="1.10.630.10">
    <property type="entry name" value="Cytochrome P450"/>
    <property type="match status" value="1"/>
</dbReference>
<keyword evidence="5 6" id="KW-0408">Iron</keyword>